<dbReference type="Pfam" id="PF03883">
    <property type="entry name" value="H2O2_YaaD"/>
    <property type="match status" value="1"/>
</dbReference>
<dbReference type="NCBIfam" id="NF002541">
    <property type="entry name" value="PRK02101.1-1"/>
    <property type="match status" value="1"/>
</dbReference>
<dbReference type="PANTHER" id="PTHR30283:SF4">
    <property type="entry name" value="PEROXIDE STRESS RESISTANCE PROTEIN YAAA"/>
    <property type="match status" value="1"/>
</dbReference>
<evidence type="ECO:0000256" key="1">
    <source>
        <dbReference type="HAMAP-Rule" id="MF_00652"/>
    </source>
</evidence>
<protein>
    <recommendedName>
        <fullName evidence="1">UPF0246 protein J2804_004624</fullName>
    </recommendedName>
</protein>
<sequence>MIIVLSPAKSLDYDTPPHVKKHTIPDFVDEAAELIGGLRRLSPQQIASLMDISDQLAHLNFQRYAQWSPTFGTHNAKQAVLAFNGDVYEGFNAKTLSSADLDYAQKHVRVLSGLYGLLRPLDLLQPYRLEMGTRFANPRGKDLYAFWGERITQALNAQLRKKAAASRVLVNCASGEYFKSVKPKLLEAPVITPVFEDWKGGRYKIISFHAKRARGLMARYAVENRLNTPEQLKNFDAEGYAFDAEASNDSTYVFRRRVADQARLGDCLAHMQGRTS</sequence>
<dbReference type="EMBL" id="JAVDRP010000010">
    <property type="protein sequence ID" value="MDR6411196.1"/>
    <property type="molecule type" value="Genomic_DNA"/>
</dbReference>
<reference evidence="2 3" key="1">
    <citation type="submission" date="2023-07" db="EMBL/GenBank/DDBJ databases">
        <title>Sorghum-associated microbial communities from plants grown in Nebraska, USA.</title>
        <authorList>
            <person name="Schachtman D."/>
        </authorList>
    </citation>
    <scope>NUCLEOTIDE SEQUENCE [LARGE SCALE GENOMIC DNA]</scope>
    <source>
        <strain evidence="2 3">DS1316</strain>
    </source>
</reference>
<accession>A0ABU1LWQ7</accession>
<dbReference type="NCBIfam" id="NF002542">
    <property type="entry name" value="PRK02101.1-3"/>
    <property type="match status" value="1"/>
</dbReference>
<dbReference type="PANTHER" id="PTHR30283">
    <property type="entry name" value="PEROXIDE STRESS RESPONSE PROTEIN YAAA"/>
    <property type="match status" value="1"/>
</dbReference>
<name>A0ABU1LWQ7_9BURK</name>
<evidence type="ECO:0000313" key="2">
    <source>
        <dbReference type="EMBL" id="MDR6411196.1"/>
    </source>
</evidence>
<dbReference type="HAMAP" id="MF_00652">
    <property type="entry name" value="UPF0246"/>
    <property type="match status" value="1"/>
</dbReference>
<evidence type="ECO:0000313" key="3">
    <source>
        <dbReference type="Proteomes" id="UP001264340"/>
    </source>
</evidence>
<organism evidence="2 3">
    <name type="scientific">Paraburkholderia terricola</name>
    <dbReference type="NCBI Taxonomy" id="169427"/>
    <lineage>
        <taxon>Bacteria</taxon>
        <taxon>Pseudomonadati</taxon>
        <taxon>Pseudomonadota</taxon>
        <taxon>Betaproteobacteria</taxon>
        <taxon>Burkholderiales</taxon>
        <taxon>Burkholderiaceae</taxon>
        <taxon>Paraburkholderia</taxon>
    </lineage>
</organism>
<gene>
    <name evidence="2" type="ORF">J2804_004624</name>
</gene>
<dbReference type="RefSeq" id="WP_310124191.1">
    <property type="nucleotide sequence ID" value="NZ_JAVDQV010000011.1"/>
</dbReference>
<proteinExistence type="inferred from homology"/>
<comment type="caution">
    <text evidence="2">The sequence shown here is derived from an EMBL/GenBank/DDBJ whole genome shotgun (WGS) entry which is preliminary data.</text>
</comment>
<comment type="similarity">
    <text evidence="1">Belongs to the UPF0246 family.</text>
</comment>
<dbReference type="Proteomes" id="UP001264340">
    <property type="component" value="Unassembled WGS sequence"/>
</dbReference>
<keyword evidence="3" id="KW-1185">Reference proteome</keyword>
<dbReference type="InterPro" id="IPR005583">
    <property type="entry name" value="YaaA"/>
</dbReference>